<dbReference type="GO" id="GO:0032979">
    <property type="term" value="P:protein insertion into mitochondrial inner membrane from matrix"/>
    <property type="evidence" value="ECO:0000318"/>
    <property type="project" value="GO_Central"/>
</dbReference>
<reference evidence="9" key="1">
    <citation type="journal article" date="2012" name="Nature">
        <title>A physical, genetic and functional sequence assembly of the barley genome.</title>
        <authorList>
            <consortium name="The International Barley Genome Sequencing Consortium"/>
            <person name="Mayer K.F."/>
            <person name="Waugh R."/>
            <person name="Brown J.W."/>
            <person name="Schulman A."/>
            <person name="Langridge P."/>
            <person name="Platzer M."/>
            <person name="Fincher G.B."/>
            <person name="Muehlbauer G.J."/>
            <person name="Sato K."/>
            <person name="Close T.J."/>
            <person name="Wise R.P."/>
            <person name="Stein N."/>
        </authorList>
    </citation>
    <scope>NUCLEOTIDE SEQUENCE [LARGE SCALE GENOMIC DNA]</scope>
    <source>
        <strain evidence="9">cv. Morex</strain>
    </source>
</reference>
<keyword evidence="9" id="KW-1185">Reference proteome</keyword>
<accession>A0A8I6WSX8</accession>
<keyword evidence="5 7" id="KW-0472">Membrane</keyword>
<dbReference type="PANTHER" id="PTHR12428:SF68">
    <property type="match status" value="1"/>
</dbReference>
<evidence type="ECO:0000256" key="1">
    <source>
        <dbReference type="ARBA" id="ARBA00004141"/>
    </source>
</evidence>
<evidence type="ECO:0000313" key="8">
    <source>
        <dbReference type="EnsemblPlants" id="HORVU.MOREX.r3.1HG0050990.1"/>
    </source>
</evidence>
<dbReference type="Proteomes" id="UP000011116">
    <property type="component" value="Chromosome 1H"/>
</dbReference>
<feature type="compositionally biased region" description="Basic and acidic residues" evidence="6">
    <location>
        <begin position="441"/>
        <end position="465"/>
    </location>
</feature>
<feature type="transmembrane region" description="Helical" evidence="7">
    <location>
        <begin position="207"/>
        <end position="229"/>
    </location>
</feature>
<dbReference type="GO" id="GO:0005743">
    <property type="term" value="C:mitochondrial inner membrane"/>
    <property type="evidence" value="ECO:0000318"/>
    <property type="project" value="GO_Central"/>
</dbReference>
<feature type="region of interest" description="Disordered" evidence="6">
    <location>
        <begin position="87"/>
        <end position="118"/>
    </location>
</feature>
<evidence type="ECO:0000256" key="3">
    <source>
        <dbReference type="ARBA" id="ARBA00022692"/>
    </source>
</evidence>
<keyword evidence="3 7" id="KW-0812">Transmembrane</keyword>
<evidence type="ECO:0000256" key="6">
    <source>
        <dbReference type="SAM" id="MobiDB-lite"/>
    </source>
</evidence>
<dbReference type="PANTHER" id="PTHR12428">
    <property type="entry name" value="OXA1"/>
    <property type="match status" value="1"/>
</dbReference>
<evidence type="ECO:0000256" key="4">
    <source>
        <dbReference type="ARBA" id="ARBA00022989"/>
    </source>
</evidence>
<feature type="region of interest" description="Disordered" evidence="6">
    <location>
        <begin position="415"/>
        <end position="465"/>
    </location>
</feature>
<feature type="transmembrane region" description="Helical" evidence="7">
    <location>
        <begin position="313"/>
        <end position="334"/>
    </location>
</feature>
<feature type="transmembrane region" description="Helical" evidence="7">
    <location>
        <begin position="272"/>
        <end position="293"/>
    </location>
</feature>
<comment type="subcellular location">
    <subcellularLocation>
        <location evidence="1">Membrane</location>
        <topology evidence="1">Multi-pass membrane protein</topology>
    </subcellularLocation>
</comment>
<keyword evidence="4 7" id="KW-1133">Transmembrane helix</keyword>
<gene>
    <name evidence="8" type="primary">LOC123434900</name>
</gene>
<feature type="compositionally biased region" description="Pro residues" evidence="6">
    <location>
        <begin position="103"/>
        <end position="113"/>
    </location>
</feature>
<organism evidence="8 9">
    <name type="scientific">Hordeum vulgare subsp. vulgare</name>
    <name type="common">Domesticated barley</name>
    <dbReference type="NCBI Taxonomy" id="112509"/>
    <lineage>
        <taxon>Eukaryota</taxon>
        <taxon>Viridiplantae</taxon>
        <taxon>Streptophyta</taxon>
        <taxon>Embryophyta</taxon>
        <taxon>Tracheophyta</taxon>
        <taxon>Spermatophyta</taxon>
        <taxon>Magnoliopsida</taxon>
        <taxon>Liliopsida</taxon>
        <taxon>Poales</taxon>
        <taxon>Poaceae</taxon>
        <taxon>BOP clade</taxon>
        <taxon>Pooideae</taxon>
        <taxon>Triticodae</taxon>
        <taxon>Triticeae</taxon>
        <taxon>Hordeinae</taxon>
        <taxon>Hordeum</taxon>
    </lineage>
</organism>
<dbReference type="Gramene" id="HORVU.MOREX.r3.1HG0050990.1">
    <property type="protein sequence ID" value="HORVU.MOREX.r3.1HG0050990.1"/>
    <property type="gene ID" value="HORVU.MOREX.r3.1HG0050990"/>
</dbReference>
<evidence type="ECO:0000256" key="5">
    <source>
        <dbReference type="ARBA" id="ARBA00023136"/>
    </source>
</evidence>
<evidence type="ECO:0000256" key="7">
    <source>
        <dbReference type="SAM" id="Phobius"/>
    </source>
</evidence>
<protein>
    <submittedName>
        <fullName evidence="8">Uncharacterized protein</fullName>
    </submittedName>
</protein>
<evidence type="ECO:0000256" key="2">
    <source>
        <dbReference type="ARBA" id="ARBA00010583"/>
    </source>
</evidence>
<proteinExistence type="inferred from homology"/>
<dbReference type="InterPro" id="IPR001708">
    <property type="entry name" value="YidC/ALB3/OXA1/COX18"/>
</dbReference>
<reference evidence="8" key="2">
    <citation type="submission" date="2020-10" db="EMBL/GenBank/DDBJ databases">
        <authorList>
            <person name="Scholz U."/>
            <person name="Mascher M."/>
            <person name="Fiebig A."/>
        </authorList>
    </citation>
    <scope>NUCLEOTIDE SEQUENCE [LARGE SCALE GENOMIC DNA]</scope>
    <source>
        <strain evidence="8">cv. Morex</strain>
    </source>
</reference>
<dbReference type="GO" id="GO:0032977">
    <property type="term" value="F:membrane insertase activity"/>
    <property type="evidence" value="ECO:0000318"/>
    <property type="project" value="GO_Central"/>
</dbReference>
<evidence type="ECO:0000313" key="9">
    <source>
        <dbReference type="Proteomes" id="UP000011116"/>
    </source>
</evidence>
<reference evidence="8" key="3">
    <citation type="submission" date="2022-01" db="UniProtKB">
        <authorList>
            <consortium name="EnsemblPlants"/>
        </authorList>
    </citation>
    <scope>IDENTIFICATION</scope>
    <source>
        <strain evidence="8">subsp. vulgare</strain>
    </source>
</reference>
<feature type="compositionally biased region" description="Basic and acidic residues" evidence="6">
    <location>
        <begin position="420"/>
        <end position="434"/>
    </location>
</feature>
<sequence>MWAPHKMVRRVKYFSRGVTLSWIIFVNFAQTHGQTTIVPSLKKEEGISPFSFGRTALRAAMALAAAARRSLASGGLSGTLARRLHPSLPQLLPSNPTGDPRKPSPLPPPPAPRPFHFALAPRGTPHTLSFLPFGLHLLPGPSRRSFSSSRDTGFTDGLTDAAHSAASVAAPASFPGEVAWAAEDSSMAVAAVQHLIDAVHSVTGLNWWISIALSTVLLRCGMFTIATLVRKRLYGMRQELFQFFKLVKDSKGKKSIKELEDAGEPMIRKLGFLPILQIIATPYTFITLYRAISNMVEKVPSLKGGGALWFTDLTTPDALCIFPMMTSLFIMLRFEVNYGVSTKRTEHSRKREDNIRQVVRAMSLVPMLWTATLPQAISCSLVTWSGLTLAGKIVLKHPDVQKVLYGGSLLLKQELSSSDGQKDPAAEDSPRPVKEEEEPVSPERKKSSDASVQRDKSDKKSTKDG</sequence>
<dbReference type="AlphaFoldDB" id="A0A8I6WSX8"/>
<comment type="similarity">
    <text evidence="2">Belongs to the OXA1/ALB3/YidC (TC 2.A.9.2) family.</text>
</comment>
<dbReference type="EnsemblPlants" id="HORVU.MOREX.r3.1HG0050990.1">
    <property type="protein sequence ID" value="HORVU.MOREX.r3.1HG0050990.1"/>
    <property type="gene ID" value="HORVU.MOREX.r3.1HG0050990"/>
</dbReference>
<name>A0A8I6WSX8_HORVV</name>